<evidence type="ECO:0000313" key="4">
    <source>
        <dbReference type="Proteomes" id="UP000053599"/>
    </source>
</evidence>
<proteinExistence type="inferred from homology"/>
<dbReference type="PANTHER" id="PTHR21366">
    <property type="entry name" value="GLYOXALASE FAMILY PROTEIN"/>
    <property type="match status" value="1"/>
</dbReference>
<gene>
    <name evidence="3" type="ORF">PV11_07676</name>
</gene>
<dbReference type="InterPro" id="IPR029068">
    <property type="entry name" value="Glyas_Bleomycin-R_OHBP_Dase"/>
</dbReference>
<dbReference type="InterPro" id="IPR050383">
    <property type="entry name" value="GlyoxalaseI/FosfomycinResist"/>
</dbReference>
<comment type="similarity">
    <text evidence="1">Belongs to the glyoxalase I family.</text>
</comment>
<feature type="domain" description="VOC" evidence="2">
    <location>
        <begin position="45"/>
        <end position="173"/>
    </location>
</feature>
<protein>
    <recommendedName>
        <fullName evidence="2">VOC domain-containing protein</fullName>
    </recommendedName>
</protein>
<evidence type="ECO:0000256" key="1">
    <source>
        <dbReference type="ARBA" id="ARBA00010363"/>
    </source>
</evidence>
<dbReference type="STRING" id="1016849.A0A0D1VV87"/>
<dbReference type="CDD" id="cd07253">
    <property type="entry name" value="GLOD5"/>
    <property type="match status" value="1"/>
</dbReference>
<dbReference type="InterPro" id="IPR004360">
    <property type="entry name" value="Glyas_Fos-R_dOase_dom"/>
</dbReference>
<dbReference type="PROSITE" id="PS51819">
    <property type="entry name" value="VOC"/>
    <property type="match status" value="1"/>
</dbReference>
<name>A0A0D1VV87_9EURO</name>
<dbReference type="SUPFAM" id="SSF54593">
    <property type="entry name" value="Glyoxalase/Bleomycin resistance protein/Dihydroxybiphenyl dioxygenase"/>
    <property type="match status" value="1"/>
</dbReference>
<dbReference type="EMBL" id="KN846953">
    <property type="protein sequence ID" value="KIV80155.1"/>
    <property type="molecule type" value="Genomic_DNA"/>
</dbReference>
<dbReference type="InterPro" id="IPR037523">
    <property type="entry name" value="VOC_core"/>
</dbReference>
<dbReference type="PANTHER" id="PTHR21366:SF14">
    <property type="entry name" value="GLYOXALASE DOMAIN-CONTAINING PROTEIN 5"/>
    <property type="match status" value="1"/>
</dbReference>
<sequence>MLARGLPQPYRGKIYSAISPALYIPTNRTFTNGRINMAAVARAKSLDHLVLTVKDIDATLKFYEQVLGMERTSFISPTDPNMHRHALKFGAQKINLHISGKEFEPKAGSVQPGSGDLCFLVEDNVDDILPKLKEKGISVLEGGQVVGRTGAQGKLRSVYVRDPDGNLIELSNMVES</sequence>
<reference evidence="3 4" key="1">
    <citation type="submission" date="2015-01" db="EMBL/GenBank/DDBJ databases">
        <title>The Genome Sequence of Exophiala sideris CBS121828.</title>
        <authorList>
            <consortium name="The Broad Institute Genomics Platform"/>
            <person name="Cuomo C."/>
            <person name="de Hoog S."/>
            <person name="Gorbushina A."/>
            <person name="Stielow B."/>
            <person name="Teixiera M."/>
            <person name="Abouelleil A."/>
            <person name="Chapman S.B."/>
            <person name="Priest M."/>
            <person name="Young S.K."/>
            <person name="Wortman J."/>
            <person name="Nusbaum C."/>
            <person name="Birren B."/>
        </authorList>
    </citation>
    <scope>NUCLEOTIDE SEQUENCE [LARGE SCALE GENOMIC DNA]</scope>
    <source>
        <strain evidence="3 4">CBS 121828</strain>
    </source>
</reference>
<evidence type="ECO:0000313" key="3">
    <source>
        <dbReference type="EMBL" id="KIV80155.1"/>
    </source>
</evidence>
<accession>A0A0D1VV87</accession>
<dbReference type="Proteomes" id="UP000053599">
    <property type="component" value="Unassembled WGS sequence"/>
</dbReference>
<dbReference type="Pfam" id="PF00903">
    <property type="entry name" value="Glyoxalase"/>
    <property type="match status" value="1"/>
</dbReference>
<dbReference type="HOGENOM" id="CLU_046006_4_3_1"/>
<dbReference type="Gene3D" id="3.10.180.10">
    <property type="entry name" value="2,3-Dihydroxybiphenyl 1,2-Dioxygenase, domain 1"/>
    <property type="match status" value="1"/>
</dbReference>
<evidence type="ECO:0000259" key="2">
    <source>
        <dbReference type="PROSITE" id="PS51819"/>
    </source>
</evidence>
<dbReference type="AlphaFoldDB" id="A0A0D1VV87"/>
<organism evidence="3 4">
    <name type="scientific">Exophiala sideris</name>
    <dbReference type="NCBI Taxonomy" id="1016849"/>
    <lineage>
        <taxon>Eukaryota</taxon>
        <taxon>Fungi</taxon>
        <taxon>Dikarya</taxon>
        <taxon>Ascomycota</taxon>
        <taxon>Pezizomycotina</taxon>
        <taxon>Eurotiomycetes</taxon>
        <taxon>Chaetothyriomycetidae</taxon>
        <taxon>Chaetothyriales</taxon>
        <taxon>Herpotrichiellaceae</taxon>
        <taxon>Exophiala</taxon>
    </lineage>
</organism>
<dbReference type="OrthoDB" id="5371818at2759"/>